<accession>A0ABY3RB92</accession>
<dbReference type="EMBL" id="CP088156">
    <property type="protein sequence ID" value="UFZ04076.1"/>
    <property type="molecule type" value="Genomic_DNA"/>
</dbReference>
<keyword evidence="3" id="KW-1185">Reference proteome</keyword>
<proteinExistence type="predicted"/>
<dbReference type="RefSeq" id="WP_231320088.1">
    <property type="nucleotide sequence ID" value="NZ_CP088156.1"/>
</dbReference>
<dbReference type="Proteomes" id="UP001431010">
    <property type="component" value="Chromosome"/>
</dbReference>
<name>A0ABY3RB92_9BRAD</name>
<protein>
    <submittedName>
        <fullName evidence="2">PAS domain-containing protein</fullName>
    </submittedName>
</protein>
<feature type="domain" description="PAS fold-4" evidence="1">
    <location>
        <begin position="113"/>
        <end position="221"/>
    </location>
</feature>
<dbReference type="InterPro" id="IPR035965">
    <property type="entry name" value="PAS-like_dom_sf"/>
</dbReference>
<evidence type="ECO:0000313" key="3">
    <source>
        <dbReference type="Proteomes" id="UP001431010"/>
    </source>
</evidence>
<reference evidence="2" key="1">
    <citation type="journal article" date="2024" name="Antonie Van Leeuwenhoek">
        <title>Bradyrhizobium ontarionense sp. nov., a novel bacterial symbiont isolated from Aeschynomene indica (Indian jointvetch), harbours photosynthesis, nitrogen fixation and nitrous oxide (N2O) reductase genes.</title>
        <authorList>
            <person name="Bromfield E.S.P."/>
            <person name="Cloutier S."/>
        </authorList>
    </citation>
    <scope>NUCLEOTIDE SEQUENCE</scope>
    <source>
        <strain evidence="2">A19</strain>
    </source>
</reference>
<dbReference type="SUPFAM" id="SSF55785">
    <property type="entry name" value="PYP-like sensor domain (PAS domain)"/>
    <property type="match status" value="1"/>
</dbReference>
<gene>
    <name evidence="2" type="ORF">LQG66_33610</name>
</gene>
<evidence type="ECO:0000259" key="1">
    <source>
        <dbReference type="Pfam" id="PF08448"/>
    </source>
</evidence>
<organism evidence="2 3">
    <name type="scientific">Bradyrhizobium ontarionense</name>
    <dbReference type="NCBI Taxonomy" id="2898149"/>
    <lineage>
        <taxon>Bacteria</taxon>
        <taxon>Pseudomonadati</taxon>
        <taxon>Pseudomonadota</taxon>
        <taxon>Alphaproteobacteria</taxon>
        <taxon>Hyphomicrobiales</taxon>
        <taxon>Nitrobacteraceae</taxon>
        <taxon>Bradyrhizobium</taxon>
    </lineage>
</organism>
<sequence>MTSKLRPARPVSRTRNALRASGMMKRFICEQNVAHFERLLAESKDAALLRTLRVLLASTRRELALLEATDLGADSSLPEPHRRPVADAVAIKRHFQQGFDASHHPYMLIDPGPGLYIADINAAYAAATFTDRQAIAGKSLFDVFPDNPDDRLADGVNNLYASLRTVVQTGRPHAMAVQRYDIRDADGVFVERHWQPINTPLHDDQGRLAFILHHVEDVTQDVKAG</sequence>
<dbReference type="InterPro" id="IPR013656">
    <property type="entry name" value="PAS_4"/>
</dbReference>
<evidence type="ECO:0000313" key="2">
    <source>
        <dbReference type="EMBL" id="UFZ04076.1"/>
    </source>
</evidence>
<dbReference type="Pfam" id="PF08448">
    <property type="entry name" value="PAS_4"/>
    <property type="match status" value="1"/>
</dbReference>
<dbReference type="Gene3D" id="3.30.450.20">
    <property type="entry name" value="PAS domain"/>
    <property type="match status" value="1"/>
</dbReference>